<dbReference type="GO" id="GO:0071218">
    <property type="term" value="P:cellular response to misfolded protein"/>
    <property type="evidence" value="ECO:0007669"/>
    <property type="project" value="EnsemblFungi"/>
</dbReference>
<keyword evidence="2" id="KW-0863">Zinc-finger</keyword>
<dbReference type="AlphaFoldDB" id="G8C081"/>
<evidence type="ECO:0000256" key="3">
    <source>
        <dbReference type="ARBA" id="ARBA00022833"/>
    </source>
</evidence>
<dbReference type="InterPro" id="IPR000058">
    <property type="entry name" value="Znf_AN1"/>
</dbReference>
<dbReference type="SUPFAM" id="SSF118310">
    <property type="entry name" value="AN1-like Zinc finger"/>
    <property type="match status" value="1"/>
</dbReference>
<evidence type="ECO:0000313" key="5">
    <source>
        <dbReference type="EMBL" id="CCE65559.1"/>
    </source>
</evidence>
<dbReference type="STRING" id="1071381.G8C081"/>
<dbReference type="eggNOG" id="ENOG502SA79">
    <property type="taxonomic scope" value="Eukaryota"/>
</dbReference>
<dbReference type="Pfam" id="PF01428">
    <property type="entry name" value="zf-AN1"/>
    <property type="match status" value="1"/>
</dbReference>
<evidence type="ECO:0000259" key="4">
    <source>
        <dbReference type="SMART" id="SM00154"/>
    </source>
</evidence>
<dbReference type="GO" id="GO:0071243">
    <property type="term" value="P:cellular response to arsenic-containing substance"/>
    <property type="evidence" value="ECO:0007669"/>
    <property type="project" value="EnsemblFungi"/>
</dbReference>
<keyword evidence="1" id="KW-0479">Metal-binding</keyword>
<evidence type="ECO:0000256" key="1">
    <source>
        <dbReference type="ARBA" id="ARBA00022723"/>
    </source>
</evidence>
<dbReference type="SMART" id="SM00154">
    <property type="entry name" value="ZnF_AN1"/>
    <property type="match status" value="1"/>
</dbReference>
<evidence type="ECO:0000256" key="2">
    <source>
        <dbReference type="ARBA" id="ARBA00022771"/>
    </source>
</evidence>
<dbReference type="KEGG" id="tpf:TPHA_0L02070"/>
<dbReference type="EMBL" id="HE612867">
    <property type="protein sequence ID" value="CCE65559.1"/>
    <property type="molecule type" value="Genomic_DNA"/>
</dbReference>
<dbReference type="HOGENOM" id="CLU_1661975_0_0_1"/>
<dbReference type="GO" id="GO:0008270">
    <property type="term" value="F:zinc ion binding"/>
    <property type="evidence" value="ECO:0007669"/>
    <property type="project" value="UniProtKB-KW"/>
</dbReference>
<keyword evidence="6" id="KW-1185">Reference proteome</keyword>
<accession>G8C081</accession>
<organism evidence="5 6">
    <name type="scientific">Tetrapisispora phaffii (strain ATCC 24235 / CBS 4417 / NBRC 1672 / NRRL Y-8282 / UCD 70-5)</name>
    <name type="common">Yeast</name>
    <name type="synonym">Fabospora phaffii</name>
    <dbReference type="NCBI Taxonomy" id="1071381"/>
    <lineage>
        <taxon>Eukaryota</taxon>
        <taxon>Fungi</taxon>
        <taxon>Dikarya</taxon>
        <taxon>Ascomycota</taxon>
        <taxon>Saccharomycotina</taxon>
        <taxon>Saccharomycetes</taxon>
        <taxon>Saccharomycetales</taxon>
        <taxon>Saccharomycetaceae</taxon>
        <taxon>Tetrapisispora</taxon>
    </lineage>
</organism>
<evidence type="ECO:0000313" key="6">
    <source>
        <dbReference type="Proteomes" id="UP000005666"/>
    </source>
</evidence>
<dbReference type="RefSeq" id="XP_003687993.1">
    <property type="nucleotide sequence ID" value="XM_003687945.1"/>
</dbReference>
<reference evidence="5 6" key="1">
    <citation type="journal article" date="2011" name="Proc. Natl. Acad. Sci. U.S.A.">
        <title>Evolutionary erosion of yeast sex chromosomes by mating-type switching accidents.</title>
        <authorList>
            <person name="Gordon J.L."/>
            <person name="Armisen D."/>
            <person name="Proux-Wera E."/>
            <person name="Oheigeartaigh S.S."/>
            <person name="Byrne K.P."/>
            <person name="Wolfe K.H."/>
        </authorList>
    </citation>
    <scope>NUCLEOTIDE SEQUENCE [LARGE SCALE GENOMIC DNA]</scope>
    <source>
        <strain evidence="6">ATCC 24235 / CBS 4417 / NBRC 1672 / NRRL Y-8282 / UCD 70-5</strain>
    </source>
</reference>
<keyword evidence="3" id="KW-0862">Zinc</keyword>
<name>G8C081_TETPH</name>
<feature type="domain" description="AN1-type" evidence="4">
    <location>
        <begin position="93"/>
        <end position="133"/>
    </location>
</feature>
<gene>
    <name evidence="5" type="primary">TPHA0L02070</name>
    <name evidence="5" type="ordered locus">TPHA_0L02070</name>
</gene>
<proteinExistence type="predicted"/>
<dbReference type="Gene3D" id="4.10.1110.10">
    <property type="entry name" value="AN1-like Zinc finger"/>
    <property type="match status" value="1"/>
</dbReference>
<dbReference type="InterPro" id="IPR035896">
    <property type="entry name" value="AN1-like_Znf"/>
</dbReference>
<dbReference type="OrthoDB" id="428577at2759"/>
<dbReference type="Proteomes" id="UP000005666">
    <property type="component" value="Chromosome 12"/>
</dbReference>
<dbReference type="GeneID" id="11531818"/>
<protein>
    <recommendedName>
        <fullName evidence="4">AN1-type domain-containing protein</fullName>
    </recommendedName>
</protein>
<sequence length="159" mass="17843">MSDTQNIKKIQVQNDAAKDKVVISLIEQEAATEDSGLQGEEQRAVKVVDKDGAVAVGGVATVGSKYTLAAESALQETSGVGKKQRKRRRKNECHYKDCSSSYIKYIGECQYCEGRFCSQHRLLETHLCTKLDYCKKEYHRRNAVRLAKEQTKIPKLSSI</sequence>